<dbReference type="STRING" id="287098.SAMN05421665_1686"/>
<evidence type="ECO:0008006" key="3">
    <source>
        <dbReference type="Google" id="ProtNLM"/>
    </source>
</evidence>
<dbReference type="AlphaFoldDB" id="A0A1R3WZ39"/>
<proteinExistence type="predicted"/>
<dbReference type="OrthoDB" id="7863719at2"/>
<evidence type="ECO:0000313" key="2">
    <source>
        <dbReference type="Proteomes" id="UP000186997"/>
    </source>
</evidence>
<reference evidence="2" key="1">
    <citation type="submission" date="2017-01" db="EMBL/GenBank/DDBJ databases">
        <authorList>
            <person name="Varghese N."/>
            <person name="Submissions S."/>
        </authorList>
    </citation>
    <scope>NUCLEOTIDE SEQUENCE [LARGE SCALE GENOMIC DNA]</scope>
    <source>
        <strain evidence="2">DSM 29591</strain>
    </source>
</reference>
<gene>
    <name evidence="1" type="ORF">SAMN05421665_1686</name>
</gene>
<dbReference type="Proteomes" id="UP000186997">
    <property type="component" value="Unassembled WGS sequence"/>
</dbReference>
<dbReference type="EMBL" id="FTPR01000001">
    <property type="protein sequence ID" value="SIT83534.1"/>
    <property type="molecule type" value="Genomic_DNA"/>
</dbReference>
<sequence>MTMTNPNDDMLDDLFAQARSTSPVPSDALMARVIGDADAVQPRAVATPVARPGLMMRMLDTIGGWPAVSGLAVATVAGIWVGVAPPASVQDVTAAMMGDEVSINLFATDLMIDAGAFGDG</sequence>
<name>A0A1R3WZ39_9RHOB</name>
<keyword evidence="2" id="KW-1185">Reference proteome</keyword>
<evidence type="ECO:0000313" key="1">
    <source>
        <dbReference type="EMBL" id="SIT83534.1"/>
    </source>
</evidence>
<protein>
    <recommendedName>
        <fullName evidence="3">Dihydroorotate dehydrogenase</fullName>
    </recommendedName>
</protein>
<accession>A0A1R3WZ39</accession>
<organism evidence="1 2">
    <name type="scientific">Yoonia rosea</name>
    <dbReference type="NCBI Taxonomy" id="287098"/>
    <lineage>
        <taxon>Bacteria</taxon>
        <taxon>Pseudomonadati</taxon>
        <taxon>Pseudomonadota</taxon>
        <taxon>Alphaproteobacteria</taxon>
        <taxon>Rhodobacterales</taxon>
        <taxon>Paracoccaceae</taxon>
        <taxon>Yoonia</taxon>
    </lineage>
</organism>